<accession>A0A8S5QCA8</accession>
<proteinExistence type="predicted"/>
<reference evidence="1" key="1">
    <citation type="journal article" date="2021" name="Proc. Natl. Acad. Sci. U.S.A.">
        <title>A Catalog of Tens of Thousands of Viruses from Human Metagenomes Reveals Hidden Associations with Chronic Diseases.</title>
        <authorList>
            <person name="Tisza M.J."/>
            <person name="Buck C.B."/>
        </authorList>
    </citation>
    <scope>NUCLEOTIDE SEQUENCE</scope>
    <source>
        <strain evidence="1">CtHhH6</strain>
    </source>
</reference>
<evidence type="ECO:0000313" key="1">
    <source>
        <dbReference type="EMBL" id="DAE16934.1"/>
    </source>
</evidence>
<organism evidence="1">
    <name type="scientific">Siphoviridae sp. ctHhH6</name>
    <dbReference type="NCBI Taxonomy" id="2825422"/>
    <lineage>
        <taxon>Viruses</taxon>
        <taxon>Duplodnaviria</taxon>
        <taxon>Heunggongvirae</taxon>
        <taxon>Uroviricota</taxon>
        <taxon>Caudoviricetes</taxon>
    </lineage>
</organism>
<protein>
    <submittedName>
        <fullName evidence="1">Uncharacterized protein</fullName>
    </submittedName>
</protein>
<name>A0A8S5QCA8_9CAUD</name>
<dbReference type="EMBL" id="BK015633">
    <property type="protein sequence ID" value="DAE16934.1"/>
    <property type="molecule type" value="Genomic_DNA"/>
</dbReference>
<sequence length="33" mass="3496">MLFTSSKNISFGVRKGASIHGIPSNALFNLSSN</sequence>